<keyword evidence="1" id="KW-0175">Coiled coil</keyword>
<evidence type="ECO:0000256" key="2">
    <source>
        <dbReference type="SAM" id="MobiDB-lite"/>
    </source>
</evidence>
<dbReference type="EnsemblPlants" id="PGSC0003DMT400087996">
    <property type="protein sequence ID" value="PGSC0003DMT400087996"/>
    <property type="gene ID" value="PGSC0003DMG400037567"/>
</dbReference>
<evidence type="ECO:0000256" key="1">
    <source>
        <dbReference type="SAM" id="Coils"/>
    </source>
</evidence>
<dbReference type="AlphaFoldDB" id="M1DF10"/>
<name>M1DF10_SOLTU</name>
<feature type="region of interest" description="Disordered" evidence="2">
    <location>
        <begin position="126"/>
        <end position="224"/>
    </location>
</feature>
<feature type="compositionally biased region" description="Low complexity" evidence="2">
    <location>
        <begin position="186"/>
        <end position="195"/>
    </location>
</feature>
<evidence type="ECO:0000313" key="4">
    <source>
        <dbReference type="Proteomes" id="UP000011115"/>
    </source>
</evidence>
<reference evidence="4" key="1">
    <citation type="journal article" date="2011" name="Nature">
        <title>Genome sequence and analysis of the tuber crop potato.</title>
        <authorList>
            <consortium name="The Potato Genome Sequencing Consortium"/>
        </authorList>
    </citation>
    <scope>NUCLEOTIDE SEQUENCE [LARGE SCALE GENOMIC DNA]</scope>
    <source>
        <strain evidence="4">cv. DM1-3 516 R44</strain>
    </source>
</reference>
<dbReference type="Proteomes" id="UP000011115">
    <property type="component" value="Unassembled WGS sequence"/>
</dbReference>
<dbReference type="HOGENOM" id="CLU_093319_1_0_1"/>
<dbReference type="PaxDb" id="4113-PGSC0003DMT400087996"/>
<keyword evidence="4" id="KW-1185">Reference proteome</keyword>
<evidence type="ECO:0008006" key="5">
    <source>
        <dbReference type="Google" id="ProtNLM"/>
    </source>
</evidence>
<organism evidence="3 4">
    <name type="scientific">Solanum tuberosum</name>
    <name type="common">Potato</name>
    <dbReference type="NCBI Taxonomy" id="4113"/>
    <lineage>
        <taxon>Eukaryota</taxon>
        <taxon>Viridiplantae</taxon>
        <taxon>Streptophyta</taxon>
        <taxon>Embryophyta</taxon>
        <taxon>Tracheophyta</taxon>
        <taxon>Spermatophyta</taxon>
        <taxon>Magnoliopsida</taxon>
        <taxon>eudicotyledons</taxon>
        <taxon>Gunneridae</taxon>
        <taxon>Pentapetalae</taxon>
        <taxon>asterids</taxon>
        <taxon>lamiids</taxon>
        <taxon>Solanales</taxon>
        <taxon>Solanaceae</taxon>
        <taxon>Solanoideae</taxon>
        <taxon>Solaneae</taxon>
        <taxon>Solanum</taxon>
    </lineage>
</organism>
<feature type="coiled-coil region" evidence="1">
    <location>
        <begin position="41"/>
        <end position="68"/>
    </location>
</feature>
<protein>
    <recommendedName>
        <fullName evidence="5">Integrase core domain containing protein</fullName>
    </recommendedName>
</protein>
<sequence>MLFLEKLVIDQRQTRTLVDQIVLWMPQLIETKVFAMKKEIKDEVRKELAFLKDRLDGLENLVQDQFQAAGSVDTEEFKSQLAERRTQIAKLAENPVQVPTPILPESLIQMLSQAPSTQSIEDLLGELPTSKSGKRKHKNGELDEETPTDPAKEERRQEKRARRTSKREAREKEALEQQERDAALVGASGSGSPAPTSEDQPDQVPSYESAPIEKGANVDSNTGS</sequence>
<reference evidence="3" key="2">
    <citation type="submission" date="2015-06" db="UniProtKB">
        <authorList>
            <consortium name="EnsemblPlants"/>
        </authorList>
    </citation>
    <scope>IDENTIFICATION</scope>
    <source>
        <strain evidence="3">DM1-3 516 R44</strain>
    </source>
</reference>
<dbReference type="Gramene" id="PGSC0003DMT400087996">
    <property type="protein sequence ID" value="PGSC0003DMT400087996"/>
    <property type="gene ID" value="PGSC0003DMG400037567"/>
</dbReference>
<feature type="compositionally biased region" description="Basic and acidic residues" evidence="2">
    <location>
        <begin position="166"/>
        <end position="182"/>
    </location>
</feature>
<accession>M1DF10</accession>
<evidence type="ECO:0000313" key="3">
    <source>
        <dbReference type="EnsemblPlants" id="PGSC0003DMT400087996"/>
    </source>
</evidence>
<dbReference type="InParanoid" id="M1DF10"/>
<proteinExistence type="predicted"/>